<dbReference type="SUPFAM" id="SSF56935">
    <property type="entry name" value="Porins"/>
    <property type="match status" value="1"/>
</dbReference>
<evidence type="ECO:0000256" key="8">
    <source>
        <dbReference type="ARBA" id="ARBA00023077"/>
    </source>
</evidence>
<evidence type="ECO:0000256" key="9">
    <source>
        <dbReference type="ARBA" id="ARBA00023136"/>
    </source>
</evidence>
<dbReference type="InterPro" id="IPR039426">
    <property type="entry name" value="TonB-dep_rcpt-like"/>
</dbReference>
<dbReference type="Pfam" id="PF07715">
    <property type="entry name" value="Plug"/>
    <property type="match status" value="1"/>
</dbReference>
<comment type="similarity">
    <text evidence="11 12">Belongs to the TonB-dependent receptor family.</text>
</comment>
<dbReference type="STRING" id="1419482.SAMN05444266_10630"/>
<dbReference type="Gene3D" id="2.60.40.1120">
    <property type="entry name" value="Carboxypeptidase-like, regulatory domain"/>
    <property type="match status" value="1"/>
</dbReference>
<evidence type="ECO:0000259" key="14">
    <source>
        <dbReference type="Pfam" id="PF07715"/>
    </source>
</evidence>
<feature type="domain" description="TonB-dependent receptor plug" evidence="14">
    <location>
        <begin position="135"/>
        <end position="244"/>
    </location>
</feature>
<keyword evidence="6" id="KW-0408">Iron</keyword>
<feature type="domain" description="TonB-dependent receptor-like beta-barrel" evidence="13">
    <location>
        <begin position="364"/>
        <end position="829"/>
    </location>
</feature>
<dbReference type="SUPFAM" id="SSF49464">
    <property type="entry name" value="Carboxypeptidase regulatory domain-like"/>
    <property type="match status" value="1"/>
</dbReference>
<dbReference type="PANTHER" id="PTHR32552">
    <property type="entry name" value="FERRICHROME IRON RECEPTOR-RELATED"/>
    <property type="match status" value="1"/>
</dbReference>
<dbReference type="InterPro" id="IPR008969">
    <property type="entry name" value="CarboxyPept-like_regulatory"/>
</dbReference>
<dbReference type="GO" id="GO:0009279">
    <property type="term" value="C:cell outer membrane"/>
    <property type="evidence" value="ECO:0007669"/>
    <property type="project" value="UniProtKB-SubCell"/>
</dbReference>
<dbReference type="Proteomes" id="UP000184420">
    <property type="component" value="Unassembled WGS sequence"/>
</dbReference>
<dbReference type="InterPro" id="IPR012910">
    <property type="entry name" value="Plug_dom"/>
</dbReference>
<dbReference type="Pfam" id="PF00593">
    <property type="entry name" value="TonB_dep_Rec_b-barrel"/>
    <property type="match status" value="1"/>
</dbReference>
<comment type="subcellular location">
    <subcellularLocation>
        <location evidence="1 11">Cell outer membrane</location>
        <topology evidence="1 11">Multi-pass membrane protein</topology>
    </subcellularLocation>
</comment>
<keyword evidence="5 11" id="KW-0812">Transmembrane</keyword>
<keyword evidence="7" id="KW-0406">Ion transport</keyword>
<dbReference type="Pfam" id="PF13715">
    <property type="entry name" value="CarbopepD_reg_2"/>
    <property type="match status" value="1"/>
</dbReference>
<evidence type="ECO:0000256" key="5">
    <source>
        <dbReference type="ARBA" id="ARBA00022692"/>
    </source>
</evidence>
<evidence type="ECO:0000256" key="6">
    <source>
        <dbReference type="ARBA" id="ARBA00023004"/>
    </source>
</evidence>
<name>A0A1M7F7Y5_9BACT</name>
<evidence type="ECO:0000256" key="10">
    <source>
        <dbReference type="ARBA" id="ARBA00023237"/>
    </source>
</evidence>
<dbReference type="InterPro" id="IPR036942">
    <property type="entry name" value="Beta-barrel_TonB_sf"/>
</dbReference>
<dbReference type="PROSITE" id="PS52016">
    <property type="entry name" value="TONB_DEPENDENT_REC_3"/>
    <property type="match status" value="1"/>
</dbReference>
<evidence type="ECO:0000256" key="12">
    <source>
        <dbReference type="RuleBase" id="RU003357"/>
    </source>
</evidence>
<reference evidence="15 16" key="1">
    <citation type="submission" date="2016-11" db="EMBL/GenBank/DDBJ databases">
        <authorList>
            <person name="Jaros S."/>
            <person name="Januszkiewicz K."/>
            <person name="Wedrychowicz H."/>
        </authorList>
    </citation>
    <scope>NUCLEOTIDE SEQUENCE [LARGE SCALE GENOMIC DNA]</scope>
    <source>
        <strain evidence="15 16">DSM 27406</strain>
    </source>
</reference>
<evidence type="ECO:0000256" key="11">
    <source>
        <dbReference type="PROSITE-ProRule" id="PRU01360"/>
    </source>
</evidence>
<sequence length="866" mass="94869">MTLNNDSNQDQRITYNQKSMTKFLQLFIPVLLLAHLATAQQVLKGRIKNSDGEPLPGATIVVRGTATYAISDSLGHFSIQTKKDRPQTLLVSFIGHKQLEVPVAKHAGGELDLTLAKNDLLSEVVITARRRKETLQNVPIPITVLSGTLAEDAGAFNVNRLKELIPSVQLYSSNPRNTGLSIRGLGTTFGLTNDGIDPGVGFYVDGVYYARTAATTIDFLDVEQIEVLRGPQGTLFGKNTTAGAFNITTKKPAFDPGATFELSYGNYGYIQAKTSITGPLSKNLAARVSFVGTQRDGLLYNVKTDKKVNDLNNLGGRLQLLYKPSEKVEVLFAADATRQRPDGYAQVFAGAAPTLRAGYRQYSAITADLNYKVASTNPFDRVIDHDTPWRSNQDFGGASINVDIALGNGKLTSTTAYRYWNWDPSNDRDFTGLQALAKSQAPSKHKQWSQEVRWAGTLLPNVSAVFGVFAFGQKLGPDGAHVEESGKDTWRFSQSSTSTLWKTPGLFEGFGIRSYPNLKTFSGAIFGQLDWKITEHLSILPGLRFNYDNKEVNFKREVYGGLQTEDPQLQALKNGIYTNQSFESKIDDTNFSGQLTISYKANDRINAFVTYSTGFKPVGLNLGGLPTVSGKIMTELAVVKPESVRHYEVGLKTSPTNNSTVNLTVYNTDISDYQTQVQAADLSVNRGYLANAEKVRVRGLELDANLRVREFLSLYGGLAYTEGKYVKFTNAPPPLEETGGPTFKDISGGDLPGISKWAGSLGGELTTKGSLISLKGNYFLALEGFYRSRFSSNPSPSKYLQVGYYSLLNARLGFRATSGLTVFVWARNLLDEKYYEQLLPGAGNAGQYAAVLGDPRTYGITIRYSL</sequence>
<dbReference type="Gene3D" id="2.40.170.20">
    <property type="entry name" value="TonB-dependent receptor, beta-barrel domain"/>
    <property type="match status" value="1"/>
</dbReference>
<keyword evidence="9 11" id="KW-0472">Membrane</keyword>
<dbReference type="GO" id="GO:0006826">
    <property type="term" value="P:iron ion transport"/>
    <property type="evidence" value="ECO:0007669"/>
    <property type="project" value="UniProtKB-KW"/>
</dbReference>
<evidence type="ECO:0000313" key="16">
    <source>
        <dbReference type="Proteomes" id="UP000184420"/>
    </source>
</evidence>
<organism evidence="15 16">
    <name type="scientific">Chitinophaga jiangningensis</name>
    <dbReference type="NCBI Taxonomy" id="1419482"/>
    <lineage>
        <taxon>Bacteria</taxon>
        <taxon>Pseudomonadati</taxon>
        <taxon>Bacteroidota</taxon>
        <taxon>Chitinophagia</taxon>
        <taxon>Chitinophagales</taxon>
        <taxon>Chitinophagaceae</taxon>
        <taxon>Chitinophaga</taxon>
    </lineage>
</organism>
<evidence type="ECO:0000259" key="13">
    <source>
        <dbReference type="Pfam" id="PF00593"/>
    </source>
</evidence>
<protein>
    <submittedName>
        <fullName evidence="15">Iron complex outermembrane recepter protein</fullName>
    </submittedName>
</protein>
<keyword evidence="10 11" id="KW-0998">Cell outer membrane</keyword>
<keyword evidence="2 11" id="KW-0813">Transport</keyword>
<dbReference type="InterPro" id="IPR000531">
    <property type="entry name" value="Beta-barrel_TonB"/>
</dbReference>
<evidence type="ECO:0000256" key="3">
    <source>
        <dbReference type="ARBA" id="ARBA00022452"/>
    </source>
</evidence>
<keyword evidence="4" id="KW-0410">Iron transport</keyword>
<gene>
    <name evidence="15" type="ORF">SAMN05444266_10630</name>
</gene>
<evidence type="ECO:0000313" key="15">
    <source>
        <dbReference type="EMBL" id="SHM00146.1"/>
    </source>
</evidence>
<evidence type="ECO:0000256" key="1">
    <source>
        <dbReference type="ARBA" id="ARBA00004571"/>
    </source>
</evidence>
<dbReference type="CDD" id="cd01347">
    <property type="entry name" value="ligand_gated_channel"/>
    <property type="match status" value="1"/>
</dbReference>
<accession>A0A1M7F7Y5</accession>
<dbReference type="AlphaFoldDB" id="A0A1M7F7Y5"/>
<proteinExistence type="inferred from homology"/>
<evidence type="ECO:0000256" key="4">
    <source>
        <dbReference type="ARBA" id="ARBA00022496"/>
    </source>
</evidence>
<keyword evidence="8 12" id="KW-0798">TonB box</keyword>
<dbReference type="PANTHER" id="PTHR32552:SF81">
    <property type="entry name" value="TONB-DEPENDENT OUTER MEMBRANE RECEPTOR"/>
    <property type="match status" value="1"/>
</dbReference>
<keyword evidence="16" id="KW-1185">Reference proteome</keyword>
<evidence type="ECO:0000256" key="7">
    <source>
        <dbReference type="ARBA" id="ARBA00023065"/>
    </source>
</evidence>
<evidence type="ECO:0000256" key="2">
    <source>
        <dbReference type="ARBA" id="ARBA00022448"/>
    </source>
</evidence>
<dbReference type="EMBL" id="FRBL01000006">
    <property type="protein sequence ID" value="SHM00146.1"/>
    <property type="molecule type" value="Genomic_DNA"/>
</dbReference>
<keyword evidence="3 11" id="KW-1134">Transmembrane beta strand</keyword>